<reference evidence="6" key="1">
    <citation type="submission" date="2020-11" db="EMBL/GenBank/DDBJ databases">
        <authorList>
            <person name="Tran Van P."/>
        </authorList>
    </citation>
    <scope>NUCLEOTIDE SEQUENCE</scope>
</reference>
<comment type="function">
    <text evidence="4">Involved in peroxisome biosynthesis and integrity. Assembles membrane vesicles before the matrix proteins are translocated. As a docking factor for PEX19, is necessary for the import of peroxisomal membrane proteins in the peroxisomes.</text>
</comment>
<protein>
    <recommendedName>
        <fullName evidence="2">Peroxisomal biogenesis factor 3</fullName>
    </recommendedName>
    <alternativeName>
        <fullName evidence="5">Peroxisomal assembly protein PEX3</fullName>
    </alternativeName>
</protein>
<accession>A0A7R9M1T6</accession>
<evidence type="ECO:0000256" key="5">
    <source>
        <dbReference type="ARBA" id="ARBA00029630"/>
    </source>
</evidence>
<dbReference type="AlphaFoldDB" id="A0A7R9M1T6"/>
<keyword evidence="3" id="KW-0962">Peroxisome biogenesis</keyword>
<evidence type="ECO:0000256" key="3">
    <source>
        <dbReference type="ARBA" id="ARBA00022593"/>
    </source>
</evidence>
<proteinExistence type="predicted"/>
<evidence type="ECO:0000256" key="2">
    <source>
        <dbReference type="ARBA" id="ARBA00014294"/>
    </source>
</evidence>
<evidence type="ECO:0000256" key="1">
    <source>
        <dbReference type="ARBA" id="ARBA00011494"/>
    </source>
</evidence>
<gene>
    <name evidence="6" type="ORF">ONB1V03_LOCUS8540</name>
</gene>
<dbReference type="GO" id="GO:0045046">
    <property type="term" value="P:protein import into peroxisome membrane"/>
    <property type="evidence" value="ECO:0007669"/>
    <property type="project" value="TreeGrafter"/>
</dbReference>
<dbReference type="InterPro" id="IPR006966">
    <property type="entry name" value="Peroxin-3"/>
</dbReference>
<comment type="subunit">
    <text evidence="1">Interacts with PEX19.</text>
</comment>
<evidence type="ECO:0000313" key="7">
    <source>
        <dbReference type="Proteomes" id="UP000728032"/>
    </source>
</evidence>
<dbReference type="PANTHER" id="PTHR28080">
    <property type="entry name" value="PEROXISOMAL BIOGENESIS FACTOR 3"/>
    <property type="match status" value="1"/>
</dbReference>
<evidence type="ECO:0000256" key="4">
    <source>
        <dbReference type="ARBA" id="ARBA00025338"/>
    </source>
</evidence>
<dbReference type="GO" id="GO:0005778">
    <property type="term" value="C:peroxisomal membrane"/>
    <property type="evidence" value="ECO:0007669"/>
    <property type="project" value="InterPro"/>
</dbReference>
<dbReference type="EMBL" id="CAJPVJ010004915">
    <property type="protein sequence ID" value="CAG2169056.1"/>
    <property type="molecule type" value="Genomic_DNA"/>
</dbReference>
<sequence length="153" mass="17492">MSSILKSGWNFVKRHRNKALIGVGAVGAAYALNRYLQSVANEWQTSSSRDFVSEVKKKEIHFENTIETCNQTSMSLSVKIVDILDQSLDADPILELIRADTDHKLTDTKIQLWNKLKVRIFTRVISEVYCVVLFVTYLRVQLSVLAGYIKHFN</sequence>
<evidence type="ECO:0000313" key="6">
    <source>
        <dbReference type="EMBL" id="CAD7651872.1"/>
    </source>
</evidence>
<dbReference type="Pfam" id="PF04882">
    <property type="entry name" value="Peroxin-3"/>
    <property type="match status" value="1"/>
</dbReference>
<organism evidence="6">
    <name type="scientific">Oppiella nova</name>
    <dbReference type="NCBI Taxonomy" id="334625"/>
    <lineage>
        <taxon>Eukaryota</taxon>
        <taxon>Metazoa</taxon>
        <taxon>Ecdysozoa</taxon>
        <taxon>Arthropoda</taxon>
        <taxon>Chelicerata</taxon>
        <taxon>Arachnida</taxon>
        <taxon>Acari</taxon>
        <taxon>Acariformes</taxon>
        <taxon>Sarcoptiformes</taxon>
        <taxon>Oribatida</taxon>
        <taxon>Brachypylina</taxon>
        <taxon>Oppioidea</taxon>
        <taxon>Oppiidae</taxon>
        <taxon>Oppiella</taxon>
    </lineage>
</organism>
<dbReference type="Proteomes" id="UP000728032">
    <property type="component" value="Unassembled WGS sequence"/>
</dbReference>
<name>A0A7R9M1T6_9ACAR</name>
<keyword evidence="7" id="KW-1185">Reference proteome</keyword>
<dbReference type="OrthoDB" id="45930at2759"/>
<dbReference type="PANTHER" id="PTHR28080:SF1">
    <property type="entry name" value="PEROXISOMAL BIOGENESIS FACTOR 3"/>
    <property type="match status" value="1"/>
</dbReference>
<dbReference type="EMBL" id="OC919740">
    <property type="protein sequence ID" value="CAD7651872.1"/>
    <property type="molecule type" value="Genomic_DNA"/>
</dbReference>
<dbReference type="GO" id="GO:0030674">
    <property type="term" value="F:protein-macromolecule adaptor activity"/>
    <property type="evidence" value="ECO:0007669"/>
    <property type="project" value="TreeGrafter"/>
</dbReference>